<name>A0A371AR04_9FIRM</name>
<dbReference type="PANTHER" id="PTHR36836:SF1">
    <property type="entry name" value="COLANIC ACID BIOSYNTHESIS PROTEIN WCAK"/>
    <property type="match status" value="1"/>
</dbReference>
<evidence type="ECO:0000313" key="3">
    <source>
        <dbReference type="Proteomes" id="UP000255036"/>
    </source>
</evidence>
<gene>
    <name evidence="2" type="ORF">DWV06_15840</name>
</gene>
<dbReference type="PANTHER" id="PTHR36836">
    <property type="entry name" value="COLANIC ACID BIOSYNTHESIS PROTEIN WCAK"/>
    <property type="match status" value="1"/>
</dbReference>
<comment type="caution">
    <text evidence="2">The sequence shown here is derived from an EMBL/GenBank/DDBJ whole genome shotgun (WGS) entry which is preliminary data.</text>
</comment>
<dbReference type="GO" id="GO:0016740">
    <property type="term" value="F:transferase activity"/>
    <property type="evidence" value="ECO:0007669"/>
    <property type="project" value="UniProtKB-KW"/>
</dbReference>
<proteinExistence type="predicted"/>
<keyword evidence="3" id="KW-1185">Reference proteome</keyword>
<sequence>MSNLKKLVLYSHISSGNRGCEATARTTIKMLGFQKENNYIFTNDVEDERYCGTHQYSNLVPIRSVKGLKPATSVFPRAFSKLGISKYAVARYLYKKYLNIFDSDTLALSTGGDLYCYDNTNDWLEYLNREIYRRKAVNVLWACSIENKRITNDLKKHLLRYSYIIARESITYENLRNNGIKENVKLYPDPAFLLEKEQIDLSRLKDYGNFVGINISIRTNGGYDTNTLFFKNTIILIKHILENTDMSVLLIPHVYWKNESDLILLNKIVELFPYNERVLFVEPKLNCCQLKYIISKCRFYLGARTHSVIAAYSSLVPTLALGYSIKSAGISRDIFGDEKGMVLSSNQIEAENDMVNAFELLREKESWIKSRLEEKIPEFEGALKEAAEYMKTIPRR</sequence>
<dbReference type="EMBL" id="QRCT01000050">
    <property type="protein sequence ID" value="RDU22003.1"/>
    <property type="molecule type" value="Genomic_DNA"/>
</dbReference>
<dbReference type="OrthoDB" id="1814359at2"/>
<reference evidence="2 3" key="1">
    <citation type="submission" date="2018-07" db="EMBL/GenBank/DDBJ databases">
        <title>Anaerosacharophilus polymeroproducens gen. nov. sp. nov., an anaerobic bacterium isolated from salt field.</title>
        <authorList>
            <person name="Kim W."/>
            <person name="Yang S.-H."/>
            <person name="Oh J."/>
            <person name="Lee J.-H."/>
            <person name="Kwon K.K."/>
        </authorList>
    </citation>
    <scope>NUCLEOTIDE SEQUENCE [LARGE SCALE GENOMIC DNA]</scope>
    <source>
        <strain evidence="2 3">MCWD5</strain>
    </source>
</reference>
<keyword evidence="2" id="KW-0808">Transferase</keyword>
<evidence type="ECO:0000259" key="1">
    <source>
        <dbReference type="Pfam" id="PF04230"/>
    </source>
</evidence>
<evidence type="ECO:0000313" key="2">
    <source>
        <dbReference type="EMBL" id="RDU22003.1"/>
    </source>
</evidence>
<dbReference type="AlphaFoldDB" id="A0A371AR04"/>
<dbReference type="InterPro" id="IPR007345">
    <property type="entry name" value="Polysacch_pyruvyl_Trfase"/>
</dbReference>
<accession>A0A371AR04</accession>
<dbReference type="Proteomes" id="UP000255036">
    <property type="component" value="Unassembled WGS sequence"/>
</dbReference>
<dbReference type="RefSeq" id="WP_115483166.1">
    <property type="nucleotide sequence ID" value="NZ_QRCT01000050.1"/>
</dbReference>
<dbReference type="Pfam" id="PF04230">
    <property type="entry name" value="PS_pyruv_trans"/>
    <property type="match status" value="1"/>
</dbReference>
<organism evidence="2 3">
    <name type="scientific">Anaerosacchariphilus polymeriproducens</name>
    <dbReference type="NCBI Taxonomy" id="1812858"/>
    <lineage>
        <taxon>Bacteria</taxon>
        <taxon>Bacillati</taxon>
        <taxon>Bacillota</taxon>
        <taxon>Clostridia</taxon>
        <taxon>Lachnospirales</taxon>
        <taxon>Lachnospiraceae</taxon>
        <taxon>Anaerosacchariphilus</taxon>
    </lineage>
</organism>
<feature type="domain" description="Polysaccharide pyruvyl transferase" evidence="1">
    <location>
        <begin position="91"/>
        <end position="324"/>
    </location>
</feature>
<protein>
    <submittedName>
        <fullName evidence="2">Polysaccharide pyruvyl transferase family protein</fullName>
    </submittedName>
</protein>